<gene>
    <name evidence="8" type="ORF">SAMN05421820_11122</name>
</gene>
<evidence type="ECO:0000256" key="1">
    <source>
        <dbReference type="ARBA" id="ARBA00004442"/>
    </source>
</evidence>
<feature type="domain" description="RagB/SusD" evidence="6">
    <location>
        <begin position="292"/>
        <end position="609"/>
    </location>
</feature>
<dbReference type="AlphaFoldDB" id="A0A1H0G2L9"/>
<keyword evidence="4" id="KW-0472">Membrane</keyword>
<accession>A0A1H0G2L9</accession>
<evidence type="ECO:0000256" key="5">
    <source>
        <dbReference type="ARBA" id="ARBA00023237"/>
    </source>
</evidence>
<dbReference type="GO" id="GO:0009279">
    <property type="term" value="C:cell outer membrane"/>
    <property type="evidence" value="ECO:0007669"/>
    <property type="project" value="UniProtKB-SubCell"/>
</dbReference>
<evidence type="ECO:0000313" key="8">
    <source>
        <dbReference type="EMBL" id="SDO01133.1"/>
    </source>
</evidence>
<dbReference type="RefSeq" id="WP_074612004.1">
    <property type="nucleotide sequence ID" value="NZ_FNGY01000011.1"/>
</dbReference>
<dbReference type="PROSITE" id="PS51257">
    <property type="entry name" value="PROKAR_LIPOPROTEIN"/>
    <property type="match status" value="1"/>
</dbReference>
<reference evidence="9" key="1">
    <citation type="submission" date="2016-10" db="EMBL/GenBank/DDBJ databases">
        <authorList>
            <person name="Varghese N."/>
            <person name="Submissions S."/>
        </authorList>
    </citation>
    <scope>NUCLEOTIDE SEQUENCE [LARGE SCALE GENOMIC DNA]</scope>
    <source>
        <strain evidence="9">DSM 19110</strain>
    </source>
</reference>
<dbReference type="Proteomes" id="UP000183200">
    <property type="component" value="Unassembled WGS sequence"/>
</dbReference>
<evidence type="ECO:0000259" key="6">
    <source>
        <dbReference type="Pfam" id="PF07980"/>
    </source>
</evidence>
<dbReference type="OrthoDB" id="5694214at2"/>
<comment type="similarity">
    <text evidence="2">Belongs to the SusD family.</text>
</comment>
<keyword evidence="5" id="KW-0998">Cell outer membrane</keyword>
<evidence type="ECO:0000256" key="4">
    <source>
        <dbReference type="ARBA" id="ARBA00023136"/>
    </source>
</evidence>
<dbReference type="Pfam" id="PF14322">
    <property type="entry name" value="SusD-like_3"/>
    <property type="match status" value="1"/>
</dbReference>
<dbReference type="Gene3D" id="1.25.40.390">
    <property type="match status" value="1"/>
</dbReference>
<proteinExistence type="inferred from homology"/>
<dbReference type="InterPro" id="IPR033985">
    <property type="entry name" value="SusD-like_N"/>
</dbReference>
<organism evidence="8 9">
    <name type="scientific">Pedobacter steynii</name>
    <dbReference type="NCBI Taxonomy" id="430522"/>
    <lineage>
        <taxon>Bacteria</taxon>
        <taxon>Pseudomonadati</taxon>
        <taxon>Bacteroidota</taxon>
        <taxon>Sphingobacteriia</taxon>
        <taxon>Sphingobacteriales</taxon>
        <taxon>Sphingobacteriaceae</taxon>
        <taxon>Pedobacter</taxon>
    </lineage>
</organism>
<feature type="domain" description="SusD-like N-terminal" evidence="7">
    <location>
        <begin position="107"/>
        <end position="221"/>
    </location>
</feature>
<evidence type="ECO:0000313" key="9">
    <source>
        <dbReference type="Proteomes" id="UP000183200"/>
    </source>
</evidence>
<dbReference type="SUPFAM" id="SSF48452">
    <property type="entry name" value="TPR-like"/>
    <property type="match status" value="1"/>
</dbReference>
<dbReference type="Pfam" id="PF07980">
    <property type="entry name" value="SusD_RagB"/>
    <property type="match status" value="1"/>
</dbReference>
<evidence type="ECO:0000259" key="7">
    <source>
        <dbReference type="Pfam" id="PF14322"/>
    </source>
</evidence>
<comment type="subcellular location">
    <subcellularLocation>
        <location evidence="1">Cell outer membrane</location>
    </subcellularLocation>
</comment>
<keyword evidence="9" id="KW-1185">Reference proteome</keyword>
<dbReference type="InterPro" id="IPR011990">
    <property type="entry name" value="TPR-like_helical_dom_sf"/>
</dbReference>
<sequence>MKRTTIYILALISLYSCKKSFLDKYPKDRLIEETAFITYDNFKTYGWSLYDIFESPTHVQYVGTNDALGCMYNGDFLSGILQNKAQLRNPWAWQLVTPEQNAGGWDFSFIRSVNIMLDHIDQSTMNDIDKKHWRSVGLFFRSYHYLELLARFGDVPWLEHVVKESDENIIQGSRTGRDEVAANILRDLQYAETNIKVQGEGASSNTINQKVVRALLSRFALFEGTWRKYHSLQNANMYLTECARVSKLLIDATPAIGSSYQQLWSSEVLKDYPGVFLFKEYTNSIMMQPFSRAERGGGQKVEMHARTLERYLCIDGKTISKSPLYNGDATINDEFRNRDPRLLYRVIPPYKVNGPLNNTTWSHTGNTLDREYIDVMNALDKTANRSFPVKSWQPFVILNSPNIQGAKVNQAPVSCNTGYYFYMYYNTETNVTGGANFSTTDVPLFHIEETMLNYAEAKYELGEFDQSAANLTINKLRARVNVGQMIVTDINAAFDPLRDPLVEPVLWEIRRERMVELMGEGFSFHDVRRWKKADYFINVQPLGARLASSWQGGLPASLKFVTTGKDAGRCYVWDDPVAGGKGWLDKYYLYPIPTAQIALNPNIIQNPGW</sequence>
<dbReference type="InterPro" id="IPR012944">
    <property type="entry name" value="SusD_RagB_dom"/>
</dbReference>
<dbReference type="EMBL" id="FNGY01000011">
    <property type="protein sequence ID" value="SDO01133.1"/>
    <property type="molecule type" value="Genomic_DNA"/>
</dbReference>
<name>A0A1H0G2L9_9SPHI</name>
<evidence type="ECO:0000256" key="3">
    <source>
        <dbReference type="ARBA" id="ARBA00022729"/>
    </source>
</evidence>
<protein>
    <submittedName>
        <fullName evidence="8">Starch-binding associating with outer membrane</fullName>
    </submittedName>
</protein>
<evidence type="ECO:0000256" key="2">
    <source>
        <dbReference type="ARBA" id="ARBA00006275"/>
    </source>
</evidence>
<keyword evidence="3" id="KW-0732">Signal</keyword>